<feature type="region of interest" description="Disordered" evidence="1">
    <location>
        <begin position="1"/>
        <end position="76"/>
    </location>
</feature>
<sequence>MSLGHSCRSSAQASNLSRDADDPDARRPSRRRPPKTTPHENTRRAKTPPPPPPPPPPKTTPPERLPPETPPPEHACRAKTCANVPFSTLVILHQLFGHQSARFRAFSLAIVLERLELETFVVD</sequence>
<dbReference type="Gramene" id="MELO3C034092.2.1">
    <property type="protein sequence ID" value="MELO3C034092.2.1"/>
    <property type="gene ID" value="MELO3C034092.2"/>
</dbReference>
<feature type="compositionally biased region" description="Polar residues" evidence="1">
    <location>
        <begin position="7"/>
        <end position="16"/>
    </location>
</feature>
<dbReference type="AlphaFoldDB" id="A0A9I9EI35"/>
<reference evidence="2" key="1">
    <citation type="submission" date="2023-03" db="UniProtKB">
        <authorList>
            <consortium name="EnsemblPlants"/>
        </authorList>
    </citation>
    <scope>IDENTIFICATION</scope>
</reference>
<accession>A0A9I9EI35</accession>
<evidence type="ECO:0000256" key="1">
    <source>
        <dbReference type="SAM" id="MobiDB-lite"/>
    </source>
</evidence>
<organism evidence="2">
    <name type="scientific">Cucumis melo</name>
    <name type="common">Muskmelon</name>
    <dbReference type="NCBI Taxonomy" id="3656"/>
    <lineage>
        <taxon>Eukaryota</taxon>
        <taxon>Viridiplantae</taxon>
        <taxon>Streptophyta</taxon>
        <taxon>Embryophyta</taxon>
        <taxon>Tracheophyta</taxon>
        <taxon>Spermatophyta</taxon>
        <taxon>Magnoliopsida</taxon>
        <taxon>eudicotyledons</taxon>
        <taxon>Gunneridae</taxon>
        <taxon>Pentapetalae</taxon>
        <taxon>rosids</taxon>
        <taxon>fabids</taxon>
        <taxon>Cucurbitales</taxon>
        <taxon>Cucurbitaceae</taxon>
        <taxon>Benincaseae</taxon>
        <taxon>Cucumis</taxon>
    </lineage>
</organism>
<feature type="compositionally biased region" description="Pro residues" evidence="1">
    <location>
        <begin position="47"/>
        <end position="73"/>
    </location>
</feature>
<proteinExistence type="predicted"/>
<evidence type="ECO:0000313" key="2">
    <source>
        <dbReference type="EnsemblPlants" id="MELO3C034092.2.1"/>
    </source>
</evidence>
<protein>
    <submittedName>
        <fullName evidence="2">Uncharacterized protein</fullName>
    </submittedName>
</protein>
<feature type="compositionally biased region" description="Basic and acidic residues" evidence="1">
    <location>
        <begin position="18"/>
        <end position="27"/>
    </location>
</feature>
<name>A0A9I9EI35_CUCME</name>
<dbReference type="EnsemblPlants" id="MELO3C034092.2.1">
    <property type="protein sequence ID" value="MELO3C034092.2.1"/>
    <property type="gene ID" value="MELO3C034092.2"/>
</dbReference>